<dbReference type="AlphaFoldDB" id="A0A0J8EGX1"/>
<dbReference type="GO" id="GO:0009737">
    <property type="term" value="P:response to abscisic acid"/>
    <property type="evidence" value="ECO:0007669"/>
    <property type="project" value="EnsemblPlants"/>
</dbReference>
<dbReference type="GO" id="GO:0017040">
    <property type="term" value="F:N-acylsphingosine amidohydrolase activity"/>
    <property type="evidence" value="ECO:0007669"/>
    <property type="project" value="EnsemblPlants"/>
</dbReference>
<keyword evidence="3" id="KW-1185">Reference proteome</keyword>
<dbReference type="KEGG" id="bvg:104902991"/>
<dbReference type="eggNOG" id="ENOG502QQFZ">
    <property type="taxonomic scope" value="Eukaryota"/>
</dbReference>
<dbReference type="Pfam" id="PF04765">
    <property type="entry name" value="TOD1_MUCI70"/>
    <property type="match status" value="1"/>
</dbReference>
<protein>
    <recommendedName>
        <fullName evidence="1">TOD1/MUCI70 glycosyltransferase-like domain-containing protein</fullName>
    </recommendedName>
</protein>
<dbReference type="GO" id="GO:0010118">
    <property type="term" value="P:stomatal movement"/>
    <property type="evidence" value="ECO:0007669"/>
    <property type="project" value="EnsemblPlants"/>
</dbReference>
<evidence type="ECO:0000259" key="1">
    <source>
        <dbReference type="Pfam" id="PF04765"/>
    </source>
</evidence>
<dbReference type="Proteomes" id="UP000035740">
    <property type="component" value="Chromosome 9"/>
</dbReference>
<gene>
    <name evidence="2" type="ORF">BVRB_9g206270</name>
</gene>
<dbReference type="GO" id="GO:0009860">
    <property type="term" value="P:pollen tube growth"/>
    <property type="evidence" value="ECO:0007669"/>
    <property type="project" value="EnsemblPlants"/>
</dbReference>
<dbReference type="InterPro" id="IPR048354">
    <property type="entry name" value="TOD1_MUCI70_glycTrfase_dom"/>
</dbReference>
<feature type="domain" description="TOD1/MUCI70 glycosyltransferase-like" evidence="1">
    <location>
        <begin position="105"/>
        <end position="399"/>
    </location>
</feature>
<dbReference type="InterPro" id="IPR006852">
    <property type="entry name" value="TOD1_MUCI70"/>
</dbReference>
<accession>A0A0J8EGX1</accession>
<dbReference type="OrthoDB" id="1905162at2759"/>
<reference evidence="2 3" key="1">
    <citation type="journal article" date="2014" name="Nature">
        <title>The genome of the recently domesticated crop plant sugar beet (Beta vulgaris).</title>
        <authorList>
            <person name="Dohm J.C."/>
            <person name="Minoche A.E."/>
            <person name="Holtgrawe D."/>
            <person name="Capella-Gutierrez S."/>
            <person name="Zakrzewski F."/>
            <person name="Tafer H."/>
            <person name="Rupp O."/>
            <person name="Sorensen T.R."/>
            <person name="Stracke R."/>
            <person name="Reinhardt R."/>
            <person name="Goesmann A."/>
            <person name="Kraft T."/>
            <person name="Schulz B."/>
            <person name="Stadler P.F."/>
            <person name="Schmidt T."/>
            <person name="Gabaldon T."/>
            <person name="Lehrach H."/>
            <person name="Weisshaar B."/>
            <person name="Himmelbauer H."/>
        </authorList>
    </citation>
    <scope>NUCLEOTIDE SEQUENCE [LARGE SCALE GENOMIC DNA]</scope>
    <source>
        <tissue evidence="2">Taproot</tissue>
    </source>
</reference>
<dbReference type="PANTHER" id="PTHR12956">
    <property type="entry name" value="ALKALINE CERAMIDASE-RELATED"/>
    <property type="match status" value="1"/>
</dbReference>
<sequence length="447" mass="51098">MPLLLRSNRLCVSCFFLFTSLVIAFCVAISPSIKCLLFRAAPYDPIRSPLFSYPSSYGEHKHVLPTFRSSCSSPVFFSDYPSVFKEIQQYCQDWTDLPLSYMQGKAATFGGNFSIDKRVSFFDQLQQRTEFPCGFFKPFTVNDYDRVEMVGCKGVVVVSAIFGDHDKIRQPKGLGSKTLDITCFFMFVDDATLKGLLNHNLISLESNEYKIGVWRLVNVSTEGLYKNPAMNGVIPKYLVHRLFPNAKYSIWVDAKLQLVVDPLLLIHSLLTKEGVDMAISRHPFFTHTMEEAMATTRWRKWLNVEEIKMQMETYCENGLRPWSSSKLPYISDVPDTALILRKHGVGNNIFSCLMFNELDAYNHRDQLAFAYVRDKMNPKIKMNMFEVEVLEQIVLEYRHNLKRGASSSPSNPGNRVKIIRAQPDVSAANGLGKCQGYFSEMWGESHY</sequence>
<proteinExistence type="predicted"/>
<dbReference type="Gramene" id="KMT02236">
    <property type="protein sequence ID" value="KMT02236"/>
    <property type="gene ID" value="BVRB_9g206270"/>
</dbReference>
<name>A0A0J8EGX1_BETVV</name>
<dbReference type="GO" id="GO:0005794">
    <property type="term" value="C:Golgi apparatus"/>
    <property type="evidence" value="ECO:0007669"/>
    <property type="project" value="EnsemblPlants"/>
</dbReference>
<dbReference type="EMBL" id="KQ090179">
    <property type="protein sequence ID" value="KMT02236.1"/>
    <property type="molecule type" value="Genomic_DNA"/>
</dbReference>
<dbReference type="GO" id="GO:1902456">
    <property type="term" value="P:regulation of stomatal opening"/>
    <property type="evidence" value="ECO:0007669"/>
    <property type="project" value="EnsemblPlants"/>
</dbReference>
<organism evidence="2 3">
    <name type="scientific">Beta vulgaris subsp. vulgaris</name>
    <name type="common">Beet</name>
    <dbReference type="NCBI Taxonomy" id="3555"/>
    <lineage>
        <taxon>Eukaryota</taxon>
        <taxon>Viridiplantae</taxon>
        <taxon>Streptophyta</taxon>
        <taxon>Embryophyta</taxon>
        <taxon>Tracheophyta</taxon>
        <taxon>Spermatophyta</taxon>
        <taxon>Magnoliopsida</taxon>
        <taxon>eudicotyledons</taxon>
        <taxon>Gunneridae</taxon>
        <taxon>Pentapetalae</taxon>
        <taxon>Caryophyllales</taxon>
        <taxon>Chenopodiaceae</taxon>
        <taxon>Betoideae</taxon>
        <taxon>Beta</taxon>
    </lineage>
</organism>
<dbReference type="OMA" id="YWTVLKE"/>
<dbReference type="GO" id="GO:0009992">
    <property type="term" value="P:intracellular water homeostasis"/>
    <property type="evidence" value="ECO:0007669"/>
    <property type="project" value="EnsemblPlants"/>
</dbReference>
<evidence type="ECO:0000313" key="2">
    <source>
        <dbReference type="EMBL" id="KMT02236.1"/>
    </source>
</evidence>
<dbReference type="PANTHER" id="PTHR12956:SF13">
    <property type="entry name" value="ALKALINE CERAMIDASE TOD1"/>
    <property type="match status" value="1"/>
</dbReference>
<evidence type="ECO:0000313" key="3">
    <source>
        <dbReference type="Proteomes" id="UP000035740"/>
    </source>
</evidence>
<dbReference type="GO" id="GO:0090406">
    <property type="term" value="C:pollen tube"/>
    <property type="evidence" value="ECO:0007669"/>
    <property type="project" value="EnsemblPlants"/>
</dbReference>